<name>A0A537J9J3_9BACT</name>
<keyword evidence="1" id="KW-0472">Membrane</keyword>
<evidence type="ECO:0000313" key="2">
    <source>
        <dbReference type="EMBL" id="TMI80211.1"/>
    </source>
</evidence>
<keyword evidence="1" id="KW-1133">Transmembrane helix</keyword>
<keyword evidence="1" id="KW-0812">Transmembrane</keyword>
<feature type="transmembrane region" description="Helical" evidence="1">
    <location>
        <begin position="36"/>
        <end position="54"/>
    </location>
</feature>
<dbReference type="AlphaFoldDB" id="A0A537J9J3"/>
<dbReference type="EMBL" id="VBAO01000234">
    <property type="protein sequence ID" value="TMI80211.1"/>
    <property type="molecule type" value="Genomic_DNA"/>
</dbReference>
<sequence length="64" mass="6726">MRWGQAILGIVMVLAGGVWFLQGIRVIPGSMMTGSRFWMIVGAVVAIVGIVLLARGAGAGSRNR</sequence>
<dbReference type="Proteomes" id="UP000320048">
    <property type="component" value="Unassembled WGS sequence"/>
</dbReference>
<gene>
    <name evidence="2" type="ORF">E6H04_09045</name>
</gene>
<feature type="transmembrane region" description="Helical" evidence="1">
    <location>
        <begin position="7"/>
        <end position="24"/>
    </location>
</feature>
<protein>
    <submittedName>
        <fullName evidence="2">Uncharacterized protein</fullName>
    </submittedName>
</protein>
<comment type="caution">
    <text evidence="2">The sequence shown here is derived from an EMBL/GenBank/DDBJ whole genome shotgun (WGS) entry which is preliminary data.</text>
</comment>
<organism evidence="2 3">
    <name type="scientific">Candidatus Segetimicrobium genomatis</name>
    <dbReference type="NCBI Taxonomy" id="2569760"/>
    <lineage>
        <taxon>Bacteria</taxon>
        <taxon>Bacillati</taxon>
        <taxon>Candidatus Sysuimicrobiota</taxon>
        <taxon>Candidatus Sysuimicrobiia</taxon>
        <taxon>Candidatus Sysuimicrobiales</taxon>
        <taxon>Candidatus Segetimicrobiaceae</taxon>
        <taxon>Candidatus Segetimicrobium</taxon>
    </lineage>
</organism>
<evidence type="ECO:0000313" key="3">
    <source>
        <dbReference type="Proteomes" id="UP000320048"/>
    </source>
</evidence>
<accession>A0A537J9J3</accession>
<proteinExistence type="predicted"/>
<evidence type="ECO:0000256" key="1">
    <source>
        <dbReference type="SAM" id="Phobius"/>
    </source>
</evidence>
<reference evidence="2 3" key="1">
    <citation type="journal article" date="2019" name="Nat. Microbiol.">
        <title>Mediterranean grassland soil C-N compound turnover is dependent on rainfall and depth, and is mediated by genomically divergent microorganisms.</title>
        <authorList>
            <person name="Diamond S."/>
            <person name="Andeer P.F."/>
            <person name="Li Z."/>
            <person name="Crits-Christoph A."/>
            <person name="Burstein D."/>
            <person name="Anantharaman K."/>
            <person name="Lane K.R."/>
            <person name="Thomas B.C."/>
            <person name="Pan C."/>
            <person name="Northen T.R."/>
            <person name="Banfield J.F."/>
        </authorList>
    </citation>
    <scope>NUCLEOTIDE SEQUENCE [LARGE SCALE GENOMIC DNA]</scope>
    <source>
        <strain evidence="2">NP_7</strain>
    </source>
</reference>